<comment type="subcellular location">
    <subcellularLocation>
        <location evidence="1">Membrane</location>
        <topology evidence="1">Multi-pass membrane protein</topology>
    </subcellularLocation>
</comment>
<name>A0A3N6NRF1_NATCH</name>
<feature type="transmembrane region" description="Helical" evidence="7">
    <location>
        <begin position="389"/>
        <end position="406"/>
    </location>
</feature>
<dbReference type="PANTHER" id="PTHR43652">
    <property type="entry name" value="BASIC AMINO ACID ANTIPORTER YFCC-RELATED"/>
    <property type="match status" value="1"/>
</dbReference>
<keyword evidence="2" id="KW-0813">Transport</keyword>
<evidence type="ECO:0000256" key="6">
    <source>
        <dbReference type="ARBA" id="ARBA00023136"/>
    </source>
</evidence>
<keyword evidence="5 7" id="KW-1133">Transmembrane helix</keyword>
<dbReference type="PANTHER" id="PTHR43652:SF2">
    <property type="entry name" value="BASIC AMINO ACID ANTIPORTER YFCC-RELATED"/>
    <property type="match status" value="1"/>
</dbReference>
<reference evidence="9 10" key="1">
    <citation type="submission" date="2018-10" db="EMBL/GenBank/DDBJ databases">
        <title>Natrarchaeobius chitinivorans gen. nov., sp. nov., and Natrarchaeobius haloalkaliphilus sp. nov., alkaliphilic, chitin-utilizing haloarchaea from hypersaline alkaline lakes.</title>
        <authorList>
            <person name="Sorokin D.Y."/>
            <person name="Elcheninov A.G."/>
            <person name="Kostrikina N.A."/>
            <person name="Bale N.J."/>
            <person name="Sinninghe Damste J.S."/>
            <person name="Khijniak T.V."/>
            <person name="Kublanov I.V."/>
            <person name="Toshchakov S.V."/>
        </authorList>
    </citation>
    <scope>NUCLEOTIDE SEQUENCE [LARGE SCALE GENOMIC DNA]</scope>
    <source>
        <strain evidence="9 10">AArcht7</strain>
    </source>
</reference>
<feature type="transmembrane region" description="Helical" evidence="7">
    <location>
        <begin position="269"/>
        <end position="285"/>
    </location>
</feature>
<accession>A0A3N6NRF1</accession>
<organism evidence="9 10">
    <name type="scientific">Natrarchaeobius chitinivorans</name>
    <dbReference type="NCBI Taxonomy" id="1679083"/>
    <lineage>
        <taxon>Archaea</taxon>
        <taxon>Methanobacteriati</taxon>
        <taxon>Methanobacteriota</taxon>
        <taxon>Stenosarchaea group</taxon>
        <taxon>Halobacteria</taxon>
        <taxon>Halobacteriales</taxon>
        <taxon>Natrialbaceae</taxon>
        <taxon>Natrarchaeobius</taxon>
    </lineage>
</organism>
<evidence type="ECO:0000256" key="3">
    <source>
        <dbReference type="ARBA" id="ARBA00022692"/>
    </source>
</evidence>
<evidence type="ECO:0000256" key="4">
    <source>
        <dbReference type="ARBA" id="ARBA00022737"/>
    </source>
</evidence>
<feature type="transmembrane region" description="Helical" evidence="7">
    <location>
        <begin position="12"/>
        <end position="31"/>
    </location>
</feature>
<evidence type="ECO:0000259" key="8">
    <source>
        <dbReference type="Pfam" id="PF03600"/>
    </source>
</evidence>
<dbReference type="GO" id="GO:0055085">
    <property type="term" value="P:transmembrane transport"/>
    <property type="evidence" value="ECO:0007669"/>
    <property type="project" value="InterPro"/>
</dbReference>
<dbReference type="InterPro" id="IPR051679">
    <property type="entry name" value="DASS-Related_Transporters"/>
</dbReference>
<sequence length="465" mass="49408">MSVTIGRQLPSLPVLSVPLAVIGGLAIRFGAPLEPAGATMLAITAFCIVLWIGNLVPPAYTGILCLGIVGIAFSMDLALVGFQSPATWLIAFGLVMGEATRRSGLAEWTNQWIVDRCMPVSPAANPHQTYRRLLVGLSIGAFLLTLIVPVAIVRVLVLAPILLEAGERFDSKRAGLGLFLGPLFVTHYGTAAVLTGGSPNIVVVGILESITGVTITWTEWFALMFPVMGVGRLLVIVAVASLLYRPEPDLQISNVENEVRAMTGTERRMLVFLLAGVAVWASDFLHGLHPVYGALFVVVLSFLPGIGVVEFEGTLEDVDFSILFFIAAVFAIGDGLARTGVADRLAEGLLTIVPENAPLVVVLGIVLLIMIGLMFVVEELAAASVVTPIFVSFATDAGIPVTPIVLTEAMAFGLHVFPYQSAVLVVMLAYSIAEPRELIRMAAACTLAIVLLLVPIQLAIFGWIF</sequence>
<feature type="transmembrane region" description="Helical" evidence="7">
    <location>
        <begin position="357"/>
        <end position="377"/>
    </location>
</feature>
<comment type="caution">
    <text evidence="9">The sequence shown here is derived from an EMBL/GenBank/DDBJ whole genome shotgun (WGS) entry which is preliminary data.</text>
</comment>
<feature type="transmembrane region" description="Helical" evidence="7">
    <location>
        <begin position="175"/>
        <end position="194"/>
    </location>
</feature>
<protein>
    <submittedName>
        <fullName evidence="9">Sodium:sulfate symporter</fullName>
    </submittedName>
</protein>
<evidence type="ECO:0000256" key="2">
    <source>
        <dbReference type="ARBA" id="ARBA00022448"/>
    </source>
</evidence>
<gene>
    <name evidence="9" type="ORF">EA472_04770</name>
</gene>
<keyword evidence="6 7" id="KW-0472">Membrane</keyword>
<proteinExistence type="predicted"/>
<keyword evidence="10" id="KW-1185">Reference proteome</keyword>
<feature type="transmembrane region" description="Helical" evidence="7">
    <location>
        <begin position="442"/>
        <end position="464"/>
    </location>
</feature>
<evidence type="ECO:0000256" key="7">
    <source>
        <dbReference type="SAM" id="Phobius"/>
    </source>
</evidence>
<feature type="transmembrane region" description="Helical" evidence="7">
    <location>
        <begin position="63"/>
        <end position="82"/>
    </location>
</feature>
<dbReference type="GO" id="GO:0005886">
    <property type="term" value="C:plasma membrane"/>
    <property type="evidence" value="ECO:0007669"/>
    <property type="project" value="TreeGrafter"/>
</dbReference>
<keyword evidence="3 7" id="KW-0812">Transmembrane</keyword>
<feature type="transmembrane region" description="Helical" evidence="7">
    <location>
        <begin position="37"/>
        <end position="56"/>
    </location>
</feature>
<evidence type="ECO:0000313" key="10">
    <source>
        <dbReference type="Proteomes" id="UP000281431"/>
    </source>
</evidence>
<dbReference type="AlphaFoldDB" id="A0A3N6NRF1"/>
<evidence type="ECO:0000256" key="5">
    <source>
        <dbReference type="ARBA" id="ARBA00022989"/>
    </source>
</evidence>
<keyword evidence="4" id="KW-0677">Repeat</keyword>
<dbReference type="InterPro" id="IPR004680">
    <property type="entry name" value="Cit_transptr-like_dom"/>
</dbReference>
<feature type="domain" description="Citrate transporter-like" evidence="8">
    <location>
        <begin position="49"/>
        <end position="407"/>
    </location>
</feature>
<dbReference type="Pfam" id="PF03600">
    <property type="entry name" value="CitMHS"/>
    <property type="match status" value="1"/>
</dbReference>
<feature type="transmembrane region" description="Helical" evidence="7">
    <location>
        <begin position="318"/>
        <end position="337"/>
    </location>
</feature>
<feature type="transmembrane region" description="Helical" evidence="7">
    <location>
        <begin position="291"/>
        <end position="311"/>
    </location>
</feature>
<feature type="transmembrane region" description="Helical" evidence="7">
    <location>
        <begin position="412"/>
        <end position="430"/>
    </location>
</feature>
<dbReference type="OrthoDB" id="222194at2157"/>
<evidence type="ECO:0000313" key="9">
    <source>
        <dbReference type="EMBL" id="RQH02613.1"/>
    </source>
</evidence>
<feature type="transmembrane region" description="Helical" evidence="7">
    <location>
        <begin position="220"/>
        <end position="244"/>
    </location>
</feature>
<dbReference type="EMBL" id="REFZ01000002">
    <property type="protein sequence ID" value="RQH02613.1"/>
    <property type="molecule type" value="Genomic_DNA"/>
</dbReference>
<evidence type="ECO:0000256" key="1">
    <source>
        <dbReference type="ARBA" id="ARBA00004141"/>
    </source>
</evidence>
<dbReference type="Proteomes" id="UP000281431">
    <property type="component" value="Unassembled WGS sequence"/>
</dbReference>
<feature type="transmembrane region" description="Helical" evidence="7">
    <location>
        <begin position="139"/>
        <end position="163"/>
    </location>
</feature>